<feature type="region of interest" description="Disordered" evidence="2">
    <location>
        <begin position="236"/>
        <end position="263"/>
    </location>
</feature>
<reference evidence="3" key="1">
    <citation type="journal article" date="2015" name="Nat. Genet.">
        <title>The pineapple genome and the evolution of CAM photosynthesis.</title>
        <authorList>
            <person name="Ming R."/>
            <person name="VanBuren R."/>
            <person name="Wai C.M."/>
            <person name="Tang H."/>
            <person name="Schatz M.C."/>
            <person name="Bowers J.E."/>
            <person name="Lyons E."/>
            <person name="Wang M.L."/>
            <person name="Chen J."/>
            <person name="Biggers E."/>
            <person name="Zhang J."/>
            <person name="Huang L."/>
            <person name="Zhang L."/>
            <person name="Miao W."/>
            <person name="Zhang J."/>
            <person name="Ye Z."/>
            <person name="Miao C."/>
            <person name="Lin Z."/>
            <person name="Wang H."/>
            <person name="Zhou H."/>
            <person name="Yim W.C."/>
            <person name="Priest H.D."/>
            <person name="Zheng C."/>
            <person name="Woodhouse M."/>
            <person name="Edger P.P."/>
            <person name="Guyot R."/>
            <person name="Guo H.B."/>
            <person name="Guo H."/>
            <person name="Zheng G."/>
            <person name="Singh R."/>
            <person name="Sharma A."/>
            <person name="Min X."/>
            <person name="Zheng Y."/>
            <person name="Lee H."/>
            <person name="Gurtowski J."/>
            <person name="Sedlazeck F.J."/>
            <person name="Harkess A."/>
            <person name="McKain M.R."/>
            <person name="Liao Z."/>
            <person name="Fang J."/>
            <person name="Liu J."/>
            <person name="Zhang X."/>
            <person name="Zhang Q."/>
            <person name="Hu W."/>
            <person name="Qin Y."/>
            <person name="Wang K."/>
            <person name="Chen L.Y."/>
            <person name="Shirley N."/>
            <person name="Lin Y.R."/>
            <person name="Liu L.Y."/>
            <person name="Hernandez A.G."/>
            <person name="Wright C.L."/>
            <person name="Bulone V."/>
            <person name="Tuskan G.A."/>
            <person name="Heath K."/>
            <person name="Zee F."/>
            <person name="Moore P.H."/>
            <person name="Sunkar R."/>
            <person name="Leebens-Mack J.H."/>
            <person name="Mockler T."/>
            <person name="Bennetzen J.L."/>
            <person name="Freeling M."/>
            <person name="Sankoff D."/>
            <person name="Paterson A.H."/>
            <person name="Zhu X."/>
            <person name="Yang X."/>
            <person name="Smith J.A."/>
            <person name="Cushman J.C."/>
            <person name="Paull R.E."/>
            <person name="Yu Q."/>
        </authorList>
    </citation>
    <scope>NUCLEOTIDE SEQUENCE [LARGE SCALE GENOMIC DNA]</scope>
    <source>
        <strain evidence="3">cv. F153</strain>
    </source>
</reference>
<dbReference type="GeneID" id="109721673"/>
<feature type="compositionally biased region" description="Polar residues" evidence="2">
    <location>
        <begin position="470"/>
        <end position="481"/>
    </location>
</feature>
<protein>
    <submittedName>
        <fullName evidence="4">Uncharacterized protein LOC109721673 isoform X1</fullName>
    </submittedName>
</protein>
<evidence type="ECO:0000256" key="1">
    <source>
        <dbReference type="ARBA" id="ARBA00007879"/>
    </source>
</evidence>
<feature type="compositionally biased region" description="Polar residues" evidence="2">
    <location>
        <begin position="183"/>
        <end position="206"/>
    </location>
</feature>
<dbReference type="GO" id="GO:0032451">
    <property type="term" value="F:demethylase activity"/>
    <property type="evidence" value="ECO:0007669"/>
    <property type="project" value="InterPro"/>
</dbReference>
<feature type="region of interest" description="Disordered" evidence="2">
    <location>
        <begin position="468"/>
        <end position="546"/>
    </location>
</feature>
<feature type="compositionally biased region" description="Polar residues" evidence="2">
    <location>
        <begin position="601"/>
        <end position="615"/>
    </location>
</feature>
<accession>A0A6P5G8P7</accession>
<keyword evidence="3" id="KW-1185">Reference proteome</keyword>
<feature type="region of interest" description="Disordered" evidence="2">
    <location>
        <begin position="582"/>
        <end position="685"/>
    </location>
</feature>
<feature type="compositionally biased region" description="Pro residues" evidence="2">
    <location>
        <begin position="521"/>
        <end position="537"/>
    </location>
</feature>
<gene>
    <name evidence="4" type="primary">LOC109721673</name>
</gene>
<evidence type="ECO:0000256" key="2">
    <source>
        <dbReference type="SAM" id="MobiDB-lite"/>
    </source>
</evidence>
<name>A0A6P5G8P7_ANACO</name>
<feature type="compositionally biased region" description="Polar residues" evidence="2">
    <location>
        <begin position="650"/>
        <end position="663"/>
    </location>
</feature>
<feature type="compositionally biased region" description="Polar residues" evidence="2">
    <location>
        <begin position="621"/>
        <end position="642"/>
    </location>
</feature>
<evidence type="ECO:0000313" key="3">
    <source>
        <dbReference type="Proteomes" id="UP000515123"/>
    </source>
</evidence>
<dbReference type="OrthoDB" id="1916097at2759"/>
<dbReference type="AlphaFoldDB" id="A0A6P5G8P7"/>
<feature type="compositionally biased region" description="Basic and acidic residues" evidence="2">
    <location>
        <begin position="158"/>
        <end position="179"/>
    </location>
</feature>
<dbReference type="GO" id="GO:0006402">
    <property type="term" value="P:mRNA catabolic process"/>
    <property type="evidence" value="ECO:0007669"/>
    <property type="project" value="InterPro"/>
</dbReference>
<feature type="compositionally biased region" description="Pro residues" evidence="2">
    <location>
        <begin position="483"/>
        <end position="493"/>
    </location>
</feature>
<proteinExistence type="inferred from homology"/>
<dbReference type="InterPro" id="IPR044842">
    <property type="entry name" value="ALKBH9B/ALKBH10B-like"/>
</dbReference>
<dbReference type="Gramene" id="Aco013407.1.mrna1">
    <property type="protein sequence ID" value="Aco013407.1.mrna1"/>
    <property type="gene ID" value="Aco013407.1.path1"/>
</dbReference>
<dbReference type="PANTHER" id="PTHR31447:SF0">
    <property type="entry name" value="HYDROXYPROLINE-RICH GLYCOPROTEIN FAMILY PROTEIN"/>
    <property type="match status" value="1"/>
</dbReference>
<comment type="similarity">
    <text evidence="1">Belongs to the alkB family.</text>
</comment>
<evidence type="ECO:0000313" key="4">
    <source>
        <dbReference type="RefSeq" id="XP_020104986.1"/>
    </source>
</evidence>
<organism evidence="3 4">
    <name type="scientific">Ananas comosus</name>
    <name type="common">Pineapple</name>
    <name type="synonym">Ananas ananas</name>
    <dbReference type="NCBI Taxonomy" id="4615"/>
    <lineage>
        <taxon>Eukaryota</taxon>
        <taxon>Viridiplantae</taxon>
        <taxon>Streptophyta</taxon>
        <taxon>Embryophyta</taxon>
        <taxon>Tracheophyta</taxon>
        <taxon>Spermatophyta</taxon>
        <taxon>Magnoliopsida</taxon>
        <taxon>Liliopsida</taxon>
        <taxon>Poales</taxon>
        <taxon>Bromeliaceae</taxon>
        <taxon>Bromelioideae</taxon>
        <taxon>Ananas</taxon>
    </lineage>
</organism>
<dbReference type="InterPro" id="IPR037151">
    <property type="entry name" value="AlkB-like_sf"/>
</dbReference>
<dbReference type="RefSeq" id="XP_020104986.1">
    <property type="nucleotide sequence ID" value="XM_020249397.1"/>
</dbReference>
<feature type="compositionally biased region" description="Basic and acidic residues" evidence="2">
    <location>
        <begin position="118"/>
        <end position="130"/>
    </location>
</feature>
<dbReference type="GO" id="GO:0003729">
    <property type="term" value="F:mRNA binding"/>
    <property type="evidence" value="ECO:0007669"/>
    <property type="project" value="InterPro"/>
</dbReference>
<dbReference type="Proteomes" id="UP000515123">
    <property type="component" value="Linkage group 15"/>
</dbReference>
<dbReference type="PANTHER" id="PTHR31447">
    <property type="entry name" value="HYDROXYPROLINE-RICH GLYCOPROTEIN FAMILY PROTEIN-RELATED"/>
    <property type="match status" value="1"/>
</dbReference>
<sequence length="685" mass="72956">MAAAAEGAIGGGGGGGGGVGEGAWVFDERDGFISWLKAEFAAANAIIDLFLAHLGEIGAPGEYEHAAACVHRRRGHWAPVLHLQQYVPVSEVFFALQQAEWRRYHQAAAAAAAAPYPRHFDGPREKDGRRGGGFANRGYRFDGAGGNRGSVSSASARSDAEKRGDVVEKGVDVKERVEAYAKGNSSSDALSENAGNDLSSSETNCGQKEGKKPVGSVCSKLEPAATNDVQALSDQGDISDYVPHSNGTVTTNIEGKGKPIPIPKDFEVNEQSDGRIVNIVEGLKLYDGLLDATDMNQLLSWVNEMRSAGRRGELQGQTMMIAKRPMKGHGREVIQLGIPMVDGPPEDRKVEAIPSIMQDVLDRLVRLQVLPVTPDYCIVDFFSEGDHSHPHIWPPWYGRPVSTLCLTECDMVFGRVMVFDRGGYNGALHLSLQNGSLLLLQGKSVDLAKHAIPSMRKQRILLTFGKSQPRRNSWSENSRFNSPSPPPSSPWGPPSFRTPNFSRHPPGPKPYGAVPVTGVLPAPPIHPHQHLAPPPNGIQPLFISPAPTAGPAAAPYPPPAPVAIPRHSAPWLPLLGTGVFLPPGSSQTTQALQPPVFPSSGDPSSSHPETSSLLNTKCIGTESSNGHSSSPQTSPKNKSNETGAKPECNGDSNHTSNASQKTISVKEQENDGPKVANKPASNGAN</sequence>
<feature type="region of interest" description="Disordered" evidence="2">
    <location>
        <begin position="118"/>
        <end position="215"/>
    </location>
</feature>
<dbReference type="SUPFAM" id="SSF51197">
    <property type="entry name" value="Clavaminate synthase-like"/>
    <property type="match status" value="1"/>
</dbReference>
<reference evidence="4" key="2">
    <citation type="submission" date="2025-08" db="UniProtKB">
        <authorList>
            <consortium name="RefSeq"/>
        </authorList>
    </citation>
    <scope>IDENTIFICATION</scope>
    <source>
        <tissue evidence="4">Leaf</tissue>
    </source>
</reference>
<dbReference type="Gene3D" id="2.60.120.590">
    <property type="entry name" value="Alpha-ketoglutarate-dependent dioxygenase AlkB-like"/>
    <property type="match status" value="1"/>
</dbReference>